<evidence type="ECO:0000256" key="4">
    <source>
        <dbReference type="ARBA" id="ARBA00023163"/>
    </source>
</evidence>
<evidence type="ECO:0000259" key="6">
    <source>
        <dbReference type="PROSITE" id="PS50932"/>
    </source>
</evidence>
<dbReference type="GO" id="GO:0003700">
    <property type="term" value="F:DNA-binding transcription factor activity"/>
    <property type="evidence" value="ECO:0007669"/>
    <property type="project" value="TreeGrafter"/>
</dbReference>
<keyword evidence="2" id="KW-0805">Transcription regulation</keyword>
<gene>
    <name evidence="7" type="ORF">F4561_002409</name>
</gene>
<keyword evidence="8" id="KW-1185">Reference proteome</keyword>
<dbReference type="SUPFAM" id="SSF47413">
    <property type="entry name" value="lambda repressor-like DNA-binding domains"/>
    <property type="match status" value="1"/>
</dbReference>
<dbReference type="CDD" id="cd01392">
    <property type="entry name" value="HTH_LacI"/>
    <property type="match status" value="1"/>
</dbReference>
<dbReference type="AlphaFoldDB" id="A0A7W7W397"/>
<keyword evidence="3" id="KW-0238">DNA-binding</keyword>
<evidence type="ECO:0000313" key="8">
    <source>
        <dbReference type="Proteomes" id="UP000523007"/>
    </source>
</evidence>
<dbReference type="CDD" id="cd06267">
    <property type="entry name" value="PBP1_LacI_sugar_binding-like"/>
    <property type="match status" value="1"/>
</dbReference>
<accession>A0A7W7W397</accession>
<keyword evidence="4" id="KW-0804">Transcription</keyword>
<evidence type="ECO:0000256" key="2">
    <source>
        <dbReference type="ARBA" id="ARBA00023015"/>
    </source>
</evidence>
<name>A0A7W7W397_9ACTN</name>
<dbReference type="Proteomes" id="UP000523007">
    <property type="component" value="Unassembled WGS sequence"/>
</dbReference>
<dbReference type="Gene3D" id="1.10.260.40">
    <property type="entry name" value="lambda repressor-like DNA-binding domains"/>
    <property type="match status" value="1"/>
</dbReference>
<dbReference type="InterPro" id="IPR046335">
    <property type="entry name" value="LacI/GalR-like_sensor"/>
</dbReference>
<keyword evidence="1" id="KW-0678">Repressor</keyword>
<reference evidence="7 8" key="1">
    <citation type="submission" date="2020-08" db="EMBL/GenBank/DDBJ databases">
        <title>Sequencing the genomes of 1000 actinobacteria strains.</title>
        <authorList>
            <person name="Klenk H.-P."/>
        </authorList>
    </citation>
    <scope>NUCLEOTIDE SEQUENCE [LARGE SCALE GENOMIC DNA]</scope>
    <source>
        <strain evidence="7 8">DSM 102030</strain>
    </source>
</reference>
<evidence type="ECO:0000256" key="5">
    <source>
        <dbReference type="SAM" id="MobiDB-lite"/>
    </source>
</evidence>
<dbReference type="Pfam" id="PF13377">
    <property type="entry name" value="Peripla_BP_3"/>
    <property type="match status" value="1"/>
</dbReference>
<dbReference type="InterPro" id="IPR000843">
    <property type="entry name" value="HTH_LacI"/>
</dbReference>
<dbReference type="InterPro" id="IPR028082">
    <property type="entry name" value="Peripla_BP_I"/>
</dbReference>
<dbReference type="PANTHER" id="PTHR30146">
    <property type="entry name" value="LACI-RELATED TRANSCRIPTIONAL REPRESSOR"/>
    <property type="match status" value="1"/>
</dbReference>
<dbReference type="EMBL" id="JACHJT010000001">
    <property type="protein sequence ID" value="MBB4931589.1"/>
    <property type="molecule type" value="Genomic_DNA"/>
</dbReference>
<sequence>MQQQDPEPAGETEPVAGAPRRPATIYDVARAAGLATSTVSRTFSNPTRVSARTREHVHAVAEQLGYQPNPLARALPSGRTRTVALIVADITNPHFFGIIRGAEEQVRAAGFTLILGDSKESPELEARHVEQLSRSVDGFLIAASRMADDSIRELASHRLTLINRQVDGYSSAIVDVVDGTRQIVEHLASLGHTSLVYLAGPRRSWLAAQRWHALRTAARALGLTATRLGPFPPTMHGGGAAADAALGSKTTAAVAHNDLLGIGVLRRFAERGVGVPSDISVVGYDDIFGADFCSPPLTTLAGPFEELGRAGVDLLLRARGPERRGPQPQQLVLPAHLVIRGSTGPAPG</sequence>
<dbReference type="Gene3D" id="3.40.50.2300">
    <property type="match status" value="2"/>
</dbReference>
<proteinExistence type="predicted"/>
<dbReference type="GO" id="GO:0000976">
    <property type="term" value="F:transcription cis-regulatory region binding"/>
    <property type="evidence" value="ECO:0007669"/>
    <property type="project" value="TreeGrafter"/>
</dbReference>
<feature type="domain" description="HTH lacI-type" evidence="6">
    <location>
        <begin position="23"/>
        <end position="77"/>
    </location>
</feature>
<organism evidence="7 8">
    <name type="scientific">Lipingzhangella halophila</name>
    <dbReference type="NCBI Taxonomy" id="1783352"/>
    <lineage>
        <taxon>Bacteria</taxon>
        <taxon>Bacillati</taxon>
        <taxon>Actinomycetota</taxon>
        <taxon>Actinomycetes</taxon>
        <taxon>Streptosporangiales</taxon>
        <taxon>Nocardiopsidaceae</taxon>
        <taxon>Lipingzhangella</taxon>
    </lineage>
</organism>
<protein>
    <submittedName>
        <fullName evidence="7">LacI family transcriptional regulator</fullName>
    </submittedName>
</protein>
<feature type="region of interest" description="Disordered" evidence="5">
    <location>
        <begin position="1"/>
        <end position="21"/>
    </location>
</feature>
<evidence type="ECO:0000313" key="7">
    <source>
        <dbReference type="EMBL" id="MBB4931589.1"/>
    </source>
</evidence>
<comment type="caution">
    <text evidence="7">The sequence shown here is derived from an EMBL/GenBank/DDBJ whole genome shotgun (WGS) entry which is preliminary data.</text>
</comment>
<dbReference type="PANTHER" id="PTHR30146:SF148">
    <property type="entry name" value="HTH-TYPE TRANSCRIPTIONAL REPRESSOR PURR-RELATED"/>
    <property type="match status" value="1"/>
</dbReference>
<dbReference type="SMART" id="SM00354">
    <property type="entry name" value="HTH_LACI"/>
    <property type="match status" value="1"/>
</dbReference>
<dbReference type="SUPFAM" id="SSF53822">
    <property type="entry name" value="Periplasmic binding protein-like I"/>
    <property type="match status" value="1"/>
</dbReference>
<dbReference type="InterPro" id="IPR010982">
    <property type="entry name" value="Lambda_DNA-bd_dom_sf"/>
</dbReference>
<dbReference type="RefSeq" id="WP_184577975.1">
    <property type="nucleotide sequence ID" value="NZ_JACHJT010000001.1"/>
</dbReference>
<evidence type="ECO:0000256" key="3">
    <source>
        <dbReference type="ARBA" id="ARBA00023125"/>
    </source>
</evidence>
<evidence type="ECO:0000256" key="1">
    <source>
        <dbReference type="ARBA" id="ARBA00022491"/>
    </source>
</evidence>
<dbReference type="PROSITE" id="PS50932">
    <property type="entry name" value="HTH_LACI_2"/>
    <property type="match status" value="1"/>
</dbReference>
<dbReference type="Pfam" id="PF00356">
    <property type="entry name" value="LacI"/>
    <property type="match status" value="1"/>
</dbReference>